<feature type="chain" id="PRO_5045152045" evidence="1">
    <location>
        <begin position="25"/>
        <end position="169"/>
    </location>
</feature>
<feature type="signal peptide" evidence="1">
    <location>
        <begin position="1"/>
        <end position="24"/>
    </location>
</feature>
<dbReference type="RefSeq" id="WP_321562204.1">
    <property type="nucleotide sequence ID" value="NZ_CP139558.1"/>
</dbReference>
<evidence type="ECO:0000256" key="1">
    <source>
        <dbReference type="SAM" id="SignalP"/>
    </source>
</evidence>
<name>A0ABZ0TMU7_9SPHI</name>
<accession>A0ABZ0TMU7</accession>
<organism evidence="3 4">
    <name type="scientific">Mucilaginibacter sabulilitoris</name>
    <dbReference type="NCBI Taxonomy" id="1173583"/>
    <lineage>
        <taxon>Bacteria</taxon>
        <taxon>Pseudomonadati</taxon>
        <taxon>Bacteroidota</taxon>
        <taxon>Sphingobacteriia</taxon>
        <taxon>Sphingobacteriales</taxon>
        <taxon>Sphingobacteriaceae</taxon>
        <taxon>Mucilaginibacter</taxon>
    </lineage>
</organism>
<sequence>MKKHILATCIAILSFTAIPFITNAQTTEKQATIKVSGEVSAPLTIDAAYLQKFAQTTVTRKDRDGKDHTYSGVIISEILKNAGVTLGPDLKGENLTKYLLVEASDGYQVIFALAELDKGYTDRTIILADKVDGQPLAPADGPYRIIVQDEKKPARCIKQVTGMQVHFVK</sequence>
<dbReference type="Gene3D" id="3.90.420.10">
    <property type="entry name" value="Oxidoreductase, molybdopterin-binding domain"/>
    <property type="match status" value="1"/>
</dbReference>
<feature type="domain" description="Oxidoreductase molybdopterin-binding" evidence="2">
    <location>
        <begin position="30"/>
        <end position="165"/>
    </location>
</feature>
<evidence type="ECO:0000313" key="3">
    <source>
        <dbReference type="EMBL" id="WPU93049.1"/>
    </source>
</evidence>
<dbReference type="Proteomes" id="UP001324380">
    <property type="component" value="Chromosome"/>
</dbReference>
<reference evidence="3 4" key="1">
    <citation type="submission" date="2023-11" db="EMBL/GenBank/DDBJ databases">
        <title>Analysis of the Genomes of Mucilaginibacter gossypii cycad 4 and M. sabulilitoris SNA2: microbes with the potential for plant growth promotion.</title>
        <authorList>
            <person name="Hirsch A.M."/>
            <person name="Humm E."/>
            <person name="Rubbi M."/>
            <person name="Del Vecchio G."/>
            <person name="Ha S.M."/>
            <person name="Pellegrini M."/>
            <person name="Gunsalus R.P."/>
        </authorList>
    </citation>
    <scope>NUCLEOTIDE SEQUENCE [LARGE SCALE GENOMIC DNA]</scope>
    <source>
        <strain evidence="3 4">SNA2</strain>
    </source>
</reference>
<evidence type="ECO:0000313" key="4">
    <source>
        <dbReference type="Proteomes" id="UP001324380"/>
    </source>
</evidence>
<dbReference type="Pfam" id="PF00174">
    <property type="entry name" value="Oxidored_molyb"/>
    <property type="match status" value="1"/>
</dbReference>
<proteinExistence type="predicted"/>
<protein>
    <submittedName>
        <fullName evidence="3">Molybdopterin-dependent oxidoreductase</fullName>
    </submittedName>
</protein>
<keyword evidence="4" id="KW-1185">Reference proteome</keyword>
<evidence type="ECO:0000259" key="2">
    <source>
        <dbReference type="Pfam" id="PF00174"/>
    </source>
</evidence>
<dbReference type="InterPro" id="IPR000572">
    <property type="entry name" value="OxRdtase_Mopterin-bd_dom"/>
</dbReference>
<gene>
    <name evidence="3" type="ORF">SNE25_27390</name>
</gene>
<keyword evidence="1" id="KW-0732">Signal</keyword>
<dbReference type="EMBL" id="CP139558">
    <property type="protein sequence ID" value="WPU93049.1"/>
    <property type="molecule type" value="Genomic_DNA"/>
</dbReference>
<dbReference type="SUPFAM" id="SSF56524">
    <property type="entry name" value="Oxidoreductase molybdopterin-binding domain"/>
    <property type="match status" value="1"/>
</dbReference>
<dbReference type="InterPro" id="IPR036374">
    <property type="entry name" value="OxRdtase_Mopterin-bd_sf"/>
</dbReference>